<dbReference type="RefSeq" id="WP_237864507.1">
    <property type="nucleotide sequence ID" value="NZ_JAKLTY010000008.1"/>
</dbReference>
<evidence type="ECO:0000313" key="6">
    <source>
        <dbReference type="Proteomes" id="UP001139054"/>
    </source>
</evidence>
<organism evidence="3 6">
    <name type="scientific">Bradyrhizobium zhengyangense</name>
    <dbReference type="NCBI Taxonomy" id="2911009"/>
    <lineage>
        <taxon>Bacteria</taxon>
        <taxon>Pseudomonadati</taxon>
        <taxon>Pseudomonadota</taxon>
        <taxon>Alphaproteobacteria</taxon>
        <taxon>Hyphomicrobiales</taxon>
        <taxon>Nitrobacteraceae</taxon>
        <taxon>Bradyrhizobium</taxon>
    </lineage>
</organism>
<feature type="chain" id="PRO_5040868836" evidence="2">
    <location>
        <begin position="38"/>
        <end position="116"/>
    </location>
</feature>
<evidence type="ECO:0000256" key="2">
    <source>
        <dbReference type="SAM" id="SignalP"/>
    </source>
</evidence>
<protein>
    <submittedName>
        <fullName evidence="3">Uncharacterized protein</fullName>
    </submittedName>
</protein>
<evidence type="ECO:0000313" key="3">
    <source>
        <dbReference type="EMBL" id="MCG2627869.1"/>
    </source>
</evidence>
<reference evidence="3" key="1">
    <citation type="submission" date="2022-01" db="EMBL/GenBank/DDBJ databases">
        <title>Genome sequnece data of strain Bradyrhizobium sp. nov.</title>
        <authorList>
            <person name="Zhang J."/>
        </authorList>
    </citation>
    <scope>NUCLEOTIDE SEQUENCE</scope>
    <source>
        <strain evidence="4">WYCCWR 12774</strain>
        <strain evidence="3">WYCCWR 13023</strain>
    </source>
</reference>
<dbReference type="Proteomes" id="UP001139012">
    <property type="component" value="Unassembled WGS sequence"/>
</dbReference>
<keyword evidence="5" id="KW-1185">Reference proteome</keyword>
<feature type="region of interest" description="Disordered" evidence="1">
    <location>
        <begin position="40"/>
        <end position="116"/>
    </location>
</feature>
<dbReference type="EMBL" id="JAKLTY010000008">
    <property type="protein sequence ID" value="MCG2627869.1"/>
    <property type="molecule type" value="Genomic_DNA"/>
</dbReference>
<dbReference type="Proteomes" id="UP001139054">
    <property type="component" value="Unassembled WGS sequence"/>
</dbReference>
<sequence>MAEPLIANKIQETWMKLVKTSVIACALSALLAGPVLAQGMSSDSKLHGGAQGKTTQGGVAGNSEEELEAQSGGAGQTGMKPAKGTKGAVGTTGSATHKSATDGSAPGGATTNGKRY</sequence>
<name>A0A9X1U9Y6_9BRAD</name>
<dbReference type="EMBL" id="JAKLUA010000007">
    <property type="protein sequence ID" value="MCG2669705.1"/>
    <property type="molecule type" value="Genomic_DNA"/>
</dbReference>
<feature type="signal peptide" evidence="2">
    <location>
        <begin position="1"/>
        <end position="37"/>
    </location>
</feature>
<comment type="caution">
    <text evidence="3">The sequence shown here is derived from an EMBL/GenBank/DDBJ whole genome shotgun (WGS) entry which is preliminary data.</text>
</comment>
<evidence type="ECO:0000256" key="1">
    <source>
        <dbReference type="SAM" id="MobiDB-lite"/>
    </source>
</evidence>
<feature type="compositionally biased region" description="Low complexity" evidence="1">
    <location>
        <begin position="80"/>
        <end position="96"/>
    </location>
</feature>
<evidence type="ECO:0000313" key="4">
    <source>
        <dbReference type="EMBL" id="MCG2669705.1"/>
    </source>
</evidence>
<proteinExistence type="predicted"/>
<dbReference type="AlphaFoldDB" id="A0A9X1U9Y6"/>
<keyword evidence="2" id="KW-0732">Signal</keyword>
<gene>
    <name evidence="4" type="ORF">L6637_22325</name>
    <name evidence="3" type="ORF">L6654_14645</name>
</gene>
<evidence type="ECO:0000313" key="5">
    <source>
        <dbReference type="Proteomes" id="UP001139012"/>
    </source>
</evidence>
<accession>A0A9X1U9Y6</accession>